<name>A0A067MKK0_BOTB1</name>
<evidence type="ECO:0000313" key="1">
    <source>
        <dbReference type="EMBL" id="KDQ16288.1"/>
    </source>
</evidence>
<organism evidence="1 2">
    <name type="scientific">Botryobasidium botryosum (strain FD-172 SS1)</name>
    <dbReference type="NCBI Taxonomy" id="930990"/>
    <lineage>
        <taxon>Eukaryota</taxon>
        <taxon>Fungi</taxon>
        <taxon>Dikarya</taxon>
        <taxon>Basidiomycota</taxon>
        <taxon>Agaricomycotina</taxon>
        <taxon>Agaricomycetes</taxon>
        <taxon>Cantharellales</taxon>
        <taxon>Botryobasidiaceae</taxon>
        <taxon>Botryobasidium</taxon>
    </lineage>
</organism>
<evidence type="ECO:0000313" key="2">
    <source>
        <dbReference type="Proteomes" id="UP000027195"/>
    </source>
</evidence>
<reference evidence="2" key="1">
    <citation type="journal article" date="2014" name="Proc. Natl. Acad. Sci. U.S.A.">
        <title>Extensive sampling of basidiomycete genomes demonstrates inadequacy of the white-rot/brown-rot paradigm for wood decay fungi.</title>
        <authorList>
            <person name="Riley R."/>
            <person name="Salamov A.A."/>
            <person name="Brown D.W."/>
            <person name="Nagy L.G."/>
            <person name="Floudas D."/>
            <person name="Held B.W."/>
            <person name="Levasseur A."/>
            <person name="Lombard V."/>
            <person name="Morin E."/>
            <person name="Otillar R."/>
            <person name="Lindquist E.A."/>
            <person name="Sun H."/>
            <person name="LaButti K.M."/>
            <person name="Schmutz J."/>
            <person name="Jabbour D."/>
            <person name="Luo H."/>
            <person name="Baker S.E."/>
            <person name="Pisabarro A.G."/>
            <person name="Walton J.D."/>
            <person name="Blanchette R.A."/>
            <person name="Henrissat B."/>
            <person name="Martin F."/>
            <person name="Cullen D."/>
            <person name="Hibbett D.S."/>
            <person name="Grigoriev I.V."/>
        </authorList>
    </citation>
    <scope>NUCLEOTIDE SEQUENCE [LARGE SCALE GENOMIC DNA]</scope>
    <source>
        <strain evidence="2">FD-172 SS1</strain>
    </source>
</reference>
<dbReference type="HOGENOM" id="CLU_2196504_0_0_1"/>
<dbReference type="Proteomes" id="UP000027195">
    <property type="component" value="Unassembled WGS sequence"/>
</dbReference>
<accession>A0A067MKK0</accession>
<dbReference type="EMBL" id="KL198028">
    <property type="protein sequence ID" value="KDQ16288.1"/>
    <property type="molecule type" value="Genomic_DNA"/>
</dbReference>
<gene>
    <name evidence="1" type="ORF">BOTBODRAFT_64908</name>
</gene>
<keyword evidence="2" id="KW-1185">Reference proteome</keyword>
<dbReference type="AlphaFoldDB" id="A0A067MKK0"/>
<sequence>MLQAPPVRWHALRLKVERTAFRPTATTPTNVTAVISFWVSRSARAPWQAAVLALTLPDSHRVCRSARLYHICQCGVLAGFSGWPHRFDSTPPYGPDSPSRNELKQCSI</sequence>
<proteinExistence type="predicted"/>
<dbReference type="InParanoid" id="A0A067MKK0"/>
<protein>
    <submittedName>
        <fullName evidence="1">Uncharacterized protein</fullName>
    </submittedName>
</protein>